<keyword evidence="3" id="KW-1185">Reference proteome</keyword>
<dbReference type="Gene3D" id="3.40.50.10330">
    <property type="entry name" value="Probable inorganic polyphosphate/atp-NAD kinase, domain 1"/>
    <property type="match status" value="1"/>
</dbReference>
<dbReference type="EMBL" id="JBHLTL010000001">
    <property type="protein sequence ID" value="MFC0588052.1"/>
    <property type="molecule type" value="Genomic_DNA"/>
</dbReference>
<protein>
    <submittedName>
        <fullName evidence="2">Diacylglycerol/lipid kinase family protein</fullName>
        <ecNumber evidence="2">2.7.1.-</ecNumber>
    </submittedName>
</protein>
<keyword evidence="2" id="KW-0418">Kinase</keyword>
<reference evidence="2 3" key="1">
    <citation type="submission" date="2024-09" db="EMBL/GenBank/DDBJ databases">
        <authorList>
            <person name="Sun Q."/>
            <person name="Mori K."/>
        </authorList>
    </citation>
    <scope>NUCLEOTIDE SEQUENCE [LARGE SCALE GENOMIC DNA]</scope>
    <source>
        <strain evidence="2 3">NCAIM B.02537</strain>
    </source>
</reference>
<dbReference type="InterPro" id="IPR017438">
    <property type="entry name" value="ATP-NAD_kinase_N"/>
</dbReference>
<keyword evidence="2" id="KW-0808">Transferase</keyword>
<accession>A0ABV6PE11</accession>
<organism evidence="2 3">
    <name type="scientific">Novosphingobium aquiterrae</name>
    <dbReference type="NCBI Taxonomy" id="624388"/>
    <lineage>
        <taxon>Bacteria</taxon>
        <taxon>Pseudomonadati</taxon>
        <taxon>Pseudomonadota</taxon>
        <taxon>Alphaproteobacteria</taxon>
        <taxon>Sphingomonadales</taxon>
        <taxon>Sphingomonadaceae</taxon>
        <taxon>Novosphingobium</taxon>
    </lineage>
</organism>
<dbReference type="SUPFAM" id="SSF111331">
    <property type="entry name" value="NAD kinase/diacylglycerol kinase-like"/>
    <property type="match status" value="1"/>
</dbReference>
<dbReference type="InterPro" id="IPR016064">
    <property type="entry name" value="NAD/diacylglycerol_kinase_sf"/>
</dbReference>
<dbReference type="EC" id="2.7.1.-" evidence="2"/>
<evidence type="ECO:0000259" key="1">
    <source>
        <dbReference type="PROSITE" id="PS50146"/>
    </source>
</evidence>
<evidence type="ECO:0000313" key="3">
    <source>
        <dbReference type="Proteomes" id="UP001589943"/>
    </source>
</evidence>
<dbReference type="SMART" id="SM00046">
    <property type="entry name" value="DAGKc"/>
    <property type="match status" value="1"/>
</dbReference>
<proteinExistence type="predicted"/>
<name>A0ABV6PE11_9SPHN</name>
<dbReference type="Pfam" id="PF19279">
    <property type="entry name" value="YegS_C"/>
    <property type="match status" value="1"/>
</dbReference>
<dbReference type="Gene3D" id="2.60.200.40">
    <property type="match status" value="1"/>
</dbReference>
<gene>
    <name evidence="2" type="ORF">ACFFF7_01360</name>
</gene>
<dbReference type="InterPro" id="IPR045540">
    <property type="entry name" value="YegS/DAGK_C"/>
</dbReference>
<dbReference type="GO" id="GO:0016301">
    <property type="term" value="F:kinase activity"/>
    <property type="evidence" value="ECO:0007669"/>
    <property type="project" value="UniProtKB-KW"/>
</dbReference>
<dbReference type="Pfam" id="PF00781">
    <property type="entry name" value="DAGK_cat"/>
    <property type="match status" value="1"/>
</dbReference>
<comment type="caution">
    <text evidence="2">The sequence shown here is derived from an EMBL/GenBank/DDBJ whole genome shotgun (WGS) entry which is preliminary data.</text>
</comment>
<dbReference type="Proteomes" id="UP001589943">
    <property type="component" value="Unassembled WGS sequence"/>
</dbReference>
<dbReference type="RefSeq" id="WP_379479563.1">
    <property type="nucleotide sequence ID" value="NZ_JBHLTL010000001.1"/>
</dbReference>
<dbReference type="PROSITE" id="PS50146">
    <property type="entry name" value="DAGK"/>
    <property type="match status" value="1"/>
</dbReference>
<evidence type="ECO:0000313" key="2">
    <source>
        <dbReference type="EMBL" id="MFC0588052.1"/>
    </source>
</evidence>
<dbReference type="InterPro" id="IPR001206">
    <property type="entry name" value="Diacylglycerol_kinase_cat_dom"/>
</dbReference>
<sequence length="297" mass="31075">MTAPPPGHLAVVVNGSGGRASREGDALGRRIRDAFAKHACTVVPRIVAGARVAEELAAASGADCVAVGGGDGTLGHAAGQLAESGQAMAVLPLGTLNHLSLDLGIPADLTLAADVAVNGLRETIDLGEVNGTVFVNNASIGLYARMVRDRDARRLPKWLATIPAAWTVLGAFKLRQIVIEVEGQRRTIATPLLFIGNNRYEISGAQRGKRVSLRDGLLSVYAVRPRSAAGLIGFALRALIGRADPMRDFLGIAEVRELTVLGEGTIPVAHDGEVTSMALPLRFRLRPAALTVMVPAP</sequence>
<feature type="domain" description="DAGKc" evidence="1">
    <location>
        <begin position="4"/>
        <end position="133"/>
    </location>
</feature>